<dbReference type="EMBL" id="RCHU01001153">
    <property type="protein sequence ID" value="TKR74956.1"/>
    <property type="molecule type" value="Genomic_DNA"/>
</dbReference>
<gene>
    <name evidence="1" type="ORF">D5086_0000290600</name>
</gene>
<name>A0A4U5MXW8_POPAL</name>
<protein>
    <recommendedName>
        <fullName evidence="2">Retrovirus-related Pol polyprotein from transposon TNT 1-94</fullName>
    </recommendedName>
</protein>
<comment type="caution">
    <text evidence="1">The sequence shown here is derived from an EMBL/GenBank/DDBJ whole genome shotgun (WGS) entry which is preliminary data.</text>
</comment>
<dbReference type="Pfam" id="PF14223">
    <property type="entry name" value="Retrotran_gag_2"/>
    <property type="match status" value="1"/>
</dbReference>
<proteinExistence type="predicted"/>
<evidence type="ECO:0000313" key="1">
    <source>
        <dbReference type="EMBL" id="TKR74956.1"/>
    </source>
</evidence>
<accession>A0A4U5MXW8</accession>
<reference evidence="1" key="1">
    <citation type="submission" date="2018-10" db="EMBL/GenBank/DDBJ databases">
        <title>Population genomic analysis revealed the cold adaptation of white poplar.</title>
        <authorList>
            <person name="Liu Y.-J."/>
        </authorList>
    </citation>
    <scope>NUCLEOTIDE SEQUENCE [LARGE SCALE GENOMIC DNA]</scope>
    <source>
        <strain evidence="1">PAL-ZL1</strain>
    </source>
</reference>
<dbReference type="STRING" id="43335.A0A4U5MXW8"/>
<organism evidence="1">
    <name type="scientific">Populus alba</name>
    <name type="common">White poplar</name>
    <dbReference type="NCBI Taxonomy" id="43335"/>
    <lineage>
        <taxon>Eukaryota</taxon>
        <taxon>Viridiplantae</taxon>
        <taxon>Streptophyta</taxon>
        <taxon>Embryophyta</taxon>
        <taxon>Tracheophyta</taxon>
        <taxon>Spermatophyta</taxon>
        <taxon>Magnoliopsida</taxon>
        <taxon>eudicotyledons</taxon>
        <taxon>Gunneridae</taxon>
        <taxon>Pentapetalae</taxon>
        <taxon>rosids</taxon>
        <taxon>fabids</taxon>
        <taxon>Malpighiales</taxon>
        <taxon>Salicaceae</taxon>
        <taxon>Saliceae</taxon>
        <taxon>Populus</taxon>
    </lineage>
</organism>
<evidence type="ECO:0008006" key="2">
    <source>
        <dbReference type="Google" id="ProtNLM"/>
    </source>
</evidence>
<sequence>MSRISSTKFNMIKFDGSNNFGLWQKRVKSVQQGMVKVLYGKQPGCMNDIDWQELEMRVVATIRLCMDDDVIYHVMNEESPVTVWKKLESRYISLSLSNKLYLKKKLFVLKMSEGTTLNRHVNVFNQIISDLK</sequence>
<dbReference type="AlphaFoldDB" id="A0A4U5MXW8"/>